<organism evidence="1">
    <name type="scientific">viral metagenome</name>
    <dbReference type="NCBI Taxonomy" id="1070528"/>
    <lineage>
        <taxon>unclassified sequences</taxon>
        <taxon>metagenomes</taxon>
        <taxon>organismal metagenomes</taxon>
    </lineage>
</organism>
<dbReference type="GO" id="GO:0005634">
    <property type="term" value="C:nucleus"/>
    <property type="evidence" value="ECO:0007669"/>
    <property type="project" value="TreeGrafter"/>
</dbReference>
<dbReference type="SUPFAM" id="SSF56112">
    <property type="entry name" value="Protein kinase-like (PK-like)"/>
    <property type="match status" value="1"/>
</dbReference>
<dbReference type="InterPro" id="IPR011009">
    <property type="entry name" value="Kinase-like_dom_sf"/>
</dbReference>
<dbReference type="GO" id="GO:0005737">
    <property type="term" value="C:cytoplasm"/>
    <property type="evidence" value="ECO:0007669"/>
    <property type="project" value="TreeGrafter"/>
</dbReference>
<dbReference type="GO" id="GO:0035556">
    <property type="term" value="P:intracellular signal transduction"/>
    <property type="evidence" value="ECO:0007669"/>
    <property type="project" value="TreeGrafter"/>
</dbReference>
<dbReference type="AlphaFoldDB" id="A0A6C0K5I5"/>
<dbReference type="PANTHER" id="PTHR24419">
    <property type="entry name" value="INTERLEUKIN-1 RECEPTOR-ASSOCIATED KINASE"/>
    <property type="match status" value="1"/>
</dbReference>
<evidence type="ECO:0000313" key="1">
    <source>
        <dbReference type="EMBL" id="QHU11508.1"/>
    </source>
</evidence>
<accession>A0A6C0K5I5</accession>
<dbReference type="PANTHER" id="PTHR24419:SF18">
    <property type="entry name" value="SERINE_THREONINE-PROTEIN KINASE HASPIN"/>
    <property type="match status" value="1"/>
</dbReference>
<protein>
    <recommendedName>
        <fullName evidence="2">Protein kinase domain-containing protein</fullName>
    </recommendedName>
</protein>
<dbReference type="GO" id="GO:0072354">
    <property type="term" value="F:histone H3T3 kinase activity"/>
    <property type="evidence" value="ECO:0007669"/>
    <property type="project" value="TreeGrafter"/>
</dbReference>
<dbReference type="GO" id="GO:0000278">
    <property type="term" value="P:mitotic cell cycle"/>
    <property type="evidence" value="ECO:0007669"/>
    <property type="project" value="TreeGrafter"/>
</dbReference>
<proteinExistence type="predicted"/>
<evidence type="ECO:0008006" key="2">
    <source>
        <dbReference type="Google" id="ProtNLM"/>
    </source>
</evidence>
<reference evidence="1" key="1">
    <citation type="journal article" date="2020" name="Nature">
        <title>Giant virus diversity and host interactions through global metagenomics.</title>
        <authorList>
            <person name="Schulz F."/>
            <person name="Roux S."/>
            <person name="Paez-Espino D."/>
            <person name="Jungbluth S."/>
            <person name="Walsh D.A."/>
            <person name="Denef V.J."/>
            <person name="McMahon K.D."/>
            <person name="Konstantinidis K.T."/>
            <person name="Eloe-Fadrosh E.A."/>
            <person name="Kyrpides N.C."/>
            <person name="Woyke T."/>
        </authorList>
    </citation>
    <scope>NUCLEOTIDE SEQUENCE</scope>
    <source>
        <strain evidence="1">GVMAG-S-1101169-75</strain>
    </source>
</reference>
<name>A0A6C0K5I5_9ZZZZ</name>
<dbReference type="Pfam" id="PF12330">
    <property type="entry name" value="Haspin_kinase"/>
    <property type="match status" value="1"/>
</dbReference>
<sequence length="378" mass="43908">MTTTRERIKNNAFYEAYRLFIRDDQSWNKYNHILKNTSIDTKIGNESKNGEVFRGHVLTPLKEKRAISIKKMPLTVEDLGLFLKHQHNNIHTIFASKTIWREIYVLKICSRLVKMKKSVHLPLHFFYVYSSLHWNKTVTQKNGPYLYSYNELAHEDLKSWTSKPRSYNQFMSCFLQIFFALYVMQYYCGFLHNDLHWGNILVFQVKKGGSWCYKIEGVDHYIPNEGFLFVLWDFGMASLVPALKGCKEQLKSCQDFLKILNTPRWIIKHYPNVEVPSSVSDLCVHIRSMEHKSMKDMLDKVIQKFTRNRLTYVLETFDICRSSSSTSASASSVDTVPVLPEASKTTTITTSSNKTVGTTTPGFRISTRKKKNTIMTIA</sequence>
<dbReference type="Gene3D" id="1.10.510.10">
    <property type="entry name" value="Transferase(Phosphotransferase) domain 1"/>
    <property type="match status" value="1"/>
</dbReference>
<dbReference type="EMBL" id="MN740785">
    <property type="protein sequence ID" value="QHU11508.1"/>
    <property type="molecule type" value="Genomic_DNA"/>
</dbReference>